<organism evidence="2 3">
    <name type="scientific">Pleuronectes platessa</name>
    <name type="common">European plaice</name>
    <dbReference type="NCBI Taxonomy" id="8262"/>
    <lineage>
        <taxon>Eukaryota</taxon>
        <taxon>Metazoa</taxon>
        <taxon>Chordata</taxon>
        <taxon>Craniata</taxon>
        <taxon>Vertebrata</taxon>
        <taxon>Euteleostomi</taxon>
        <taxon>Actinopterygii</taxon>
        <taxon>Neopterygii</taxon>
        <taxon>Teleostei</taxon>
        <taxon>Neoteleostei</taxon>
        <taxon>Acanthomorphata</taxon>
        <taxon>Carangaria</taxon>
        <taxon>Pleuronectiformes</taxon>
        <taxon>Pleuronectoidei</taxon>
        <taxon>Pleuronectidae</taxon>
        <taxon>Pleuronectes</taxon>
    </lineage>
</organism>
<evidence type="ECO:0000313" key="2">
    <source>
        <dbReference type="EMBL" id="CAB1458355.1"/>
    </source>
</evidence>
<keyword evidence="3" id="KW-1185">Reference proteome</keyword>
<protein>
    <submittedName>
        <fullName evidence="2">Uncharacterized protein</fullName>
    </submittedName>
</protein>
<dbReference type="Proteomes" id="UP001153269">
    <property type="component" value="Unassembled WGS sequence"/>
</dbReference>
<proteinExistence type="predicted"/>
<name>A0A9N7ZBL9_PLEPL</name>
<comment type="caution">
    <text evidence="2">The sequence shown here is derived from an EMBL/GenBank/DDBJ whole genome shotgun (WGS) entry which is preliminary data.</text>
</comment>
<sequence length="256" mass="28706">MVLISPGQRLHFTLNSRQLSAAPLRLPRAQSSTEPRHLSPSPAHTHRLLRDELSPSSEHVFRPRPPVRLENMAGGSEGREFSFLTAWCMKLFPSLVVRQRRVEAEQTVCGGAGVTQDRGGFPGRSDLRYLYISLLLKELPRDVMVSYRGWDWLSMREESFSFILLGSVSSCQQLKCCCPRQTIPKKMADATTESRKVFRGAPALQRTSSPEQTQYALAFLKECTGMIDPVQFVVQLVSSAVTEPKFPESSRGLQPV</sequence>
<feature type="region of interest" description="Disordered" evidence="1">
    <location>
        <begin position="25"/>
        <end position="66"/>
    </location>
</feature>
<evidence type="ECO:0000256" key="1">
    <source>
        <dbReference type="SAM" id="MobiDB-lite"/>
    </source>
</evidence>
<dbReference type="AlphaFoldDB" id="A0A9N7ZBL9"/>
<accession>A0A9N7ZBL9</accession>
<evidence type="ECO:0000313" key="3">
    <source>
        <dbReference type="Proteomes" id="UP001153269"/>
    </source>
</evidence>
<gene>
    <name evidence="2" type="ORF">PLEPLA_LOCUS46185</name>
</gene>
<dbReference type="EMBL" id="CADEAL010004384">
    <property type="protein sequence ID" value="CAB1458355.1"/>
    <property type="molecule type" value="Genomic_DNA"/>
</dbReference>
<reference evidence="2" key="1">
    <citation type="submission" date="2020-03" db="EMBL/GenBank/DDBJ databases">
        <authorList>
            <person name="Weist P."/>
        </authorList>
    </citation>
    <scope>NUCLEOTIDE SEQUENCE</scope>
</reference>